<sequence>MVLWSCGSPYTFGVSSSPKIPSCPKFKVPITRASKMVSNSADLMSKVVDPPIMSIWYSSSLFHTRPRRPSLSYLHLPGLLSSRHLPSSLNCPLFHTQPKRPSLSCLHLPAWFPKLSILP</sequence>
<keyword evidence="2" id="KW-1185">Reference proteome</keyword>
<dbReference type="Proteomes" id="UP001479290">
    <property type="component" value="Unassembled WGS sequence"/>
</dbReference>
<dbReference type="AlphaFoldDB" id="A0AAW2AHZ5"/>
<comment type="caution">
    <text evidence="1">The sequence shown here is derived from an EMBL/GenBank/DDBJ whole genome shotgun (WGS) entry which is preliminary data.</text>
</comment>
<organism evidence="1 2">
    <name type="scientific">Culter alburnus</name>
    <name type="common">Topmouth culter</name>
    <dbReference type="NCBI Taxonomy" id="194366"/>
    <lineage>
        <taxon>Eukaryota</taxon>
        <taxon>Metazoa</taxon>
        <taxon>Chordata</taxon>
        <taxon>Craniata</taxon>
        <taxon>Vertebrata</taxon>
        <taxon>Euteleostomi</taxon>
        <taxon>Actinopterygii</taxon>
        <taxon>Neopterygii</taxon>
        <taxon>Teleostei</taxon>
        <taxon>Ostariophysi</taxon>
        <taxon>Cypriniformes</taxon>
        <taxon>Xenocyprididae</taxon>
        <taxon>Xenocypridinae</taxon>
        <taxon>Culter</taxon>
    </lineage>
</organism>
<evidence type="ECO:0000313" key="2">
    <source>
        <dbReference type="Proteomes" id="UP001479290"/>
    </source>
</evidence>
<gene>
    <name evidence="1" type="ORF">ABG768_023950</name>
</gene>
<reference evidence="1 2" key="1">
    <citation type="submission" date="2024-05" db="EMBL/GenBank/DDBJ databases">
        <title>A high-quality chromosomal-level genome assembly of Topmouth culter (Culter alburnus).</title>
        <authorList>
            <person name="Zhao H."/>
        </authorList>
    </citation>
    <scope>NUCLEOTIDE SEQUENCE [LARGE SCALE GENOMIC DNA]</scope>
    <source>
        <strain evidence="1">CATC2023</strain>
        <tissue evidence="1">Muscle</tissue>
    </source>
</reference>
<evidence type="ECO:0000313" key="1">
    <source>
        <dbReference type="EMBL" id="KAK9973209.1"/>
    </source>
</evidence>
<proteinExistence type="predicted"/>
<name>A0AAW2AHZ5_CULAL</name>
<accession>A0AAW2AHZ5</accession>
<dbReference type="EMBL" id="JAWDJR010000006">
    <property type="protein sequence ID" value="KAK9973209.1"/>
    <property type="molecule type" value="Genomic_DNA"/>
</dbReference>
<protein>
    <submittedName>
        <fullName evidence="1">Uncharacterized protein</fullName>
    </submittedName>
</protein>